<evidence type="ECO:0000256" key="1">
    <source>
        <dbReference type="ARBA" id="ARBA00022737"/>
    </source>
</evidence>
<accession>A0A445HTT9</accession>
<dbReference type="PANTHER" id="PTHR22870">
    <property type="entry name" value="REGULATOR OF CHROMOSOME CONDENSATION"/>
    <property type="match status" value="1"/>
</dbReference>
<keyword evidence="1" id="KW-0677">Repeat</keyword>
<keyword evidence="4" id="KW-1185">Reference proteome</keyword>
<dbReference type="PRINTS" id="PR00633">
    <property type="entry name" value="RCCNDNSATION"/>
</dbReference>
<reference evidence="3 4" key="1">
    <citation type="submission" date="2018-09" db="EMBL/GenBank/DDBJ databases">
        <title>A high-quality reference genome of wild soybean provides a powerful tool to mine soybean genomes.</title>
        <authorList>
            <person name="Xie M."/>
            <person name="Chung C.Y.L."/>
            <person name="Li M.-W."/>
            <person name="Wong F.-L."/>
            <person name="Chan T.-F."/>
            <person name="Lam H.-M."/>
        </authorList>
    </citation>
    <scope>NUCLEOTIDE SEQUENCE [LARGE SCALE GENOMIC DNA]</scope>
    <source>
        <strain evidence="4">cv. W05</strain>
        <tissue evidence="3">Hypocotyl of etiolated seedlings</tissue>
    </source>
</reference>
<dbReference type="PROSITE" id="PS50012">
    <property type="entry name" value="RCC1_3"/>
    <property type="match status" value="4"/>
</dbReference>
<proteinExistence type="predicted"/>
<dbReference type="SUPFAM" id="SSF50985">
    <property type="entry name" value="RCC1/BLIP-II"/>
    <property type="match status" value="2"/>
</dbReference>
<keyword evidence="3" id="KW-0675">Receptor</keyword>
<dbReference type="Proteomes" id="UP000289340">
    <property type="component" value="Chromosome 12"/>
</dbReference>
<dbReference type="PROSITE" id="PS00626">
    <property type="entry name" value="RCC1_2"/>
    <property type="match status" value="2"/>
</dbReference>
<dbReference type="InterPro" id="IPR009091">
    <property type="entry name" value="RCC1/BLIP-II"/>
</dbReference>
<protein>
    <submittedName>
        <fullName evidence="3">Ultraviolet-B receptor UVR8 isoform B</fullName>
    </submittedName>
</protein>
<feature type="repeat" description="RCC1" evidence="2">
    <location>
        <begin position="235"/>
        <end position="284"/>
    </location>
</feature>
<comment type="caution">
    <text evidence="3">The sequence shown here is derived from an EMBL/GenBank/DDBJ whole genome shotgun (WGS) entry which is preliminary data.</text>
</comment>
<organism evidence="3 4">
    <name type="scientific">Glycine soja</name>
    <name type="common">Wild soybean</name>
    <dbReference type="NCBI Taxonomy" id="3848"/>
    <lineage>
        <taxon>Eukaryota</taxon>
        <taxon>Viridiplantae</taxon>
        <taxon>Streptophyta</taxon>
        <taxon>Embryophyta</taxon>
        <taxon>Tracheophyta</taxon>
        <taxon>Spermatophyta</taxon>
        <taxon>Magnoliopsida</taxon>
        <taxon>eudicotyledons</taxon>
        <taxon>Gunneridae</taxon>
        <taxon>Pentapetalae</taxon>
        <taxon>rosids</taxon>
        <taxon>fabids</taxon>
        <taxon>Fabales</taxon>
        <taxon>Fabaceae</taxon>
        <taxon>Papilionoideae</taxon>
        <taxon>50 kb inversion clade</taxon>
        <taxon>NPAAA clade</taxon>
        <taxon>indigoferoid/millettioid clade</taxon>
        <taxon>Phaseoleae</taxon>
        <taxon>Glycine</taxon>
        <taxon>Glycine subgen. Soja</taxon>
    </lineage>
</organism>
<evidence type="ECO:0000313" key="3">
    <source>
        <dbReference type="EMBL" id="RZB77096.1"/>
    </source>
</evidence>
<evidence type="ECO:0000256" key="2">
    <source>
        <dbReference type="PROSITE-ProRule" id="PRU00235"/>
    </source>
</evidence>
<name>A0A445HTT9_GLYSO</name>
<dbReference type="InterPro" id="IPR000408">
    <property type="entry name" value="Reg_chr_condens"/>
</dbReference>
<dbReference type="Pfam" id="PF00415">
    <property type="entry name" value="RCC1"/>
    <property type="match status" value="3"/>
</dbReference>
<gene>
    <name evidence="3" type="ORF">D0Y65_035171</name>
</gene>
<dbReference type="PANTHER" id="PTHR22870:SF408">
    <property type="entry name" value="OS09G0560450 PROTEIN"/>
    <property type="match status" value="1"/>
</dbReference>
<dbReference type="InterPro" id="IPR051210">
    <property type="entry name" value="Ub_ligase/GEF_domain"/>
</dbReference>
<feature type="repeat" description="RCC1" evidence="2">
    <location>
        <begin position="356"/>
        <end position="410"/>
    </location>
</feature>
<dbReference type="Pfam" id="PF13540">
    <property type="entry name" value="RCC1_2"/>
    <property type="match status" value="1"/>
</dbReference>
<dbReference type="Gene3D" id="2.130.10.30">
    <property type="entry name" value="Regulator of chromosome condensation 1/beta-lactamase-inhibitor protein II"/>
    <property type="match status" value="2"/>
</dbReference>
<dbReference type="AlphaFoldDB" id="A0A445HTT9"/>
<feature type="repeat" description="RCC1" evidence="2">
    <location>
        <begin position="304"/>
        <end position="355"/>
    </location>
</feature>
<sequence>MGDRCRHFSIEELPSHLVLEILCSGRLSAMDLVCLELTSKTFGGSHGLHPFKFKSLVDFAAFQLCASHVTFARMGLNSQRELYDRCGGNWKRVLRFLQSVEQSSQMVETSSGNMQITTGKYHTLLISNSSVYSCGSGLCGVLGQGSETTQCVAFTRIDSPPLPRVVHVSASFNHAAFVMQSGEVFTCGDNSSSCCGHRDTTRPIFRPRLVESLKGIPCKQVAAGLNFTVFLTRQGHVYTCGTNTHGQLGHGDTQDRPTPKMIEVLSSVVQIAAGPSYILSVTENGTVYSFGSGDEHAVALDSNGFVYTWGKGYCGALGHGDEIEKTTPELLTSLKNQLAVQVCARKRKTFVLVNSGSVYGFGSMGFGSLGFLDRRVSDKVLKPRILDTLRAHHVSQISTGLYHTVVITSRGQIFGFGDNERAQLGHDTLRSCLEPTQIFIKDTSEDVEST</sequence>
<dbReference type="EMBL" id="QZWG01000012">
    <property type="protein sequence ID" value="RZB77096.1"/>
    <property type="molecule type" value="Genomic_DNA"/>
</dbReference>
<feature type="repeat" description="RCC1" evidence="2">
    <location>
        <begin position="182"/>
        <end position="234"/>
    </location>
</feature>
<evidence type="ECO:0000313" key="4">
    <source>
        <dbReference type="Proteomes" id="UP000289340"/>
    </source>
</evidence>